<dbReference type="Gene3D" id="3.40.50.300">
    <property type="entry name" value="P-loop containing nucleotide triphosphate hydrolases"/>
    <property type="match status" value="3"/>
</dbReference>
<sequence length="1169" mass="128905">MGLKADVTRARVVEFWRTVEMFSPQKVDKPDREQRMFVARPGQPLPWDPEHELAQWQLKREQAWRHTVYLGIYRRTEVFDVLSQVFEPDQESYDERPGGDSAVAAFLVGEDGRALLNSEVLSSCAWATGEVHRSQGCEPDWLSQFQDAVLDFTAEWRDFVTDAVLLGDEETPPQYVLRVLDFADLAHCLKIAVGATGTSGVLTAADIRISSQIVARRKAENPGGHDFLNSFVMSDLALVAKQAEKGDAGAALREYLRPEADIPIGRRIDVRERLDHVLARTAPQLVPGGRWPSNAAHALALSQQLAVITASGLQDEEGLIGVNGPPGTGKTTMLRDLVADLVVTRAQRLAALPEPGKAFTGRRFNWRTGEFKRVIHQWNPELIGFEMVLASTNNVAVENVTDEIPSADAIDESWRERAAEVDYFADIATALLAPDPETEPKGTSVAGQDPEGWALVAAKLGNKKNRGRFVDSFWFHKPDDQKPDDWCGMMLLLKKYELEAPDTTWAAAVEEFRTAVARVEELRTERGAVHQALERHSVLVAGVADQREAVAEAGRRVDAARARCAEAADAERVHKAETDRIALAQQAKDEQSARDRLAAAEGVIRDRRGVIERLSSGRRVAAERKVQSHEGETTERWNAHGAHQDTRPGWLVTLCTLGAAKRKWSTKDNWLAQQVAAAKHDLASAHEELAAVQWEIDAARRDLDAAAHDAESVQQSLAAGIPVPKVHHEPFETARRAVAAANRELTSAEHAQAHARAKLQALEEELGVLGGRLTDAAAALGRHYPDTTWWQDRDRRELAALWTDTEWNTARSALFIAALALHKAFLRHRPTEMRQSLQAAVDLVSGEAPRDIDPDAVLAAWQSLFFVVPVVSTTFASYARLFGHLGREALGWLLIDEAGQAAPQNAAGALWRTRRAVVVGDPLQLEPINALPFRAEQAIRLEFGVDEQWLTSHTSVQRLADRLTPLGTELPGDDAPTWVGIPLTVHRRCDQPMFEIVNTVAYDGLMIDGTAPAPGRRFAEKYPKLPESKWIDVPGDAAQGHWIPGEGVQLDRVLDTLAKLDFDMSDVLVIGPFRDIARRVVTRTESHRGLVAGTVHAVQGKQADVVVLVLGGAPDRPGARRWAASKPNLLNVAVSRAKHRLYVIGDHKAWSTLPYFTVLAAKLGRTDPV</sequence>
<dbReference type="GO" id="GO:0043139">
    <property type="term" value="F:5'-3' DNA helicase activity"/>
    <property type="evidence" value="ECO:0007669"/>
    <property type="project" value="TreeGrafter"/>
</dbReference>
<comment type="caution">
    <text evidence="7">The sequence shown here is derived from an EMBL/GenBank/DDBJ whole genome shotgun (WGS) entry which is preliminary data.</text>
</comment>
<keyword evidence="2" id="KW-0378">Hydrolase</keyword>
<dbReference type="PANTHER" id="PTHR43788:SF8">
    <property type="entry name" value="DNA-BINDING PROTEIN SMUBP-2"/>
    <property type="match status" value="1"/>
</dbReference>
<organism evidence="7 8">
    <name type="scientific">Lentzea atacamensis</name>
    <dbReference type="NCBI Taxonomy" id="531938"/>
    <lineage>
        <taxon>Bacteria</taxon>
        <taxon>Bacillati</taxon>
        <taxon>Actinomycetota</taxon>
        <taxon>Actinomycetes</taxon>
        <taxon>Pseudonocardiales</taxon>
        <taxon>Pseudonocardiaceae</taxon>
        <taxon>Lentzea</taxon>
    </lineage>
</organism>
<dbReference type="Proteomes" id="UP000246005">
    <property type="component" value="Unassembled WGS sequence"/>
</dbReference>
<protein>
    <submittedName>
        <fullName evidence="7">UvrD-like helicase family protein</fullName>
    </submittedName>
</protein>
<dbReference type="PANTHER" id="PTHR43788">
    <property type="entry name" value="DNA2/NAM7 HELICASE FAMILY MEMBER"/>
    <property type="match status" value="1"/>
</dbReference>
<evidence type="ECO:0000313" key="7">
    <source>
        <dbReference type="EMBL" id="PWK86990.1"/>
    </source>
</evidence>
<dbReference type="InterPro" id="IPR027417">
    <property type="entry name" value="P-loop_NTPase"/>
</dbReference>
<evidence type="ECO:0000256" key="1">
    <source>
        <dbReference type="ARBA" id="ARBA00022741"/>
    </source>
</evidence>
<accession>A0A316I3M6</accession>
<dbReference type="Pfam" id="PF13087">
    <property type="entry name" value="AAA_12"/>
    <property type="match status" value="1"/>
</dbReference>
<evidence type="ECO:0000256" key="4">
    <source>
        <dbReference type="ARBA" id="ARBA00022840"/>
    </source>
</evidence>
<dbReference type="AlphaFoldDB" id="A0A316I3M6"/>
<proteinExistence type="predicted"/>
<evidence type="ECO:0000313" key="8">
    <source>
        <dbReference type="Proteomes" id="UP000246005"/>
    </source>
</evidence>
<keyword evidence="1" id="KW-0547">Nucleotide-binding</keyword>
<name>A0A316I3M6_9PSEU</name>
<evidence type="ECO:0000256" key="5">
    <source>
        <dbReference type="SAM" id="Coils"/>
    </source>
</evidence>
<dbReference type="GO" id="GO:0016787">
    <property type="term" value="F:hydrolase activity"/>
    <property type="evidence" value="ECO:0007669"/>
    <property type="project" value="UniProtKB-KW"/>
</dbReference>
<dbReference type="InterPro" id="IPR041679">
    <property type="entry name" value="DNA2/NAM7-like_C"/>
</dbReference>
<evidence type="ECO:0000259" key="6">
    <source>
        <dbReference type="Pfam" id="PF13087"/>
    </source>
</evidence>
<keyword evidence="4" id="KW-0067">ATP-binding</keyword>
<keyword evidence="3 7" id="KW-0347">Helicase</keyword>
<gene>
    <name evidence="7" type="ORF">C8D88_104151</name>
</gene>
<evidence type="ECO:0000256" key="3">
    <source>
        <dbReference type="ARBA" id="ARBA00022806"/>
    </source>
</evidence>
<dbReference type="SUPFAM" id="SSF52540">
    <property type="entry name" value="P-loop containing nucleoside triphosphate hydrolases"/>
    <property type="match status" value="1"/>
</dbReference>
<keyword evidence="5" id="KW-0175">Coiled coil</keyword>
<reference evidence="7 8" key="1">
    <citation type="submission" date="2018-05" db="EMBL/GenBank/DDBJ databases">
        <title>Genomic Encyclopedia of Type Strains, Phase IV (KMG-IV): sequencing the most valuable type-strain genomes for metagenomic binning, comparative biology and taxonomic classification.</title>
        <authorList>
            <person name="Goeker M."/>
        </authorList>
    </citation>
    <scope>NUCLEOTIDE SEQUENCE [LARGE SCALE GENOMIC DNA]</scope>
    <source>
        <strain evidence="7 8">DSM 45480</strain>
    </source>
</reference>
<dbReference type="InterPro" id="IPR050534">
    <property type="entry name" value="Coronavir_polyprotein_1ab"/>
</dbReference>
<feature type="domain" description="DNA2/NAM7 helicase-like C-terminal" evidence="6">
    <location>
        <begin position="983"/>
        <end position="1147"/>
    </location>
</feature>
<feature type="coiled-coil region" evidence="5">
    <location>
        <begin position="682"/>
        <end position="765"/>
    </location>
</feature>
<dbReference type="GO" id="GO:0005524">
    <property type="term" value="F:ATP binding"/>
    <property type="evidence" value="ECO:0007669"/>
    <property type="project" value="UniProtKB-KW"/>
</dbReference>
<dbReference type="EMBL" id="QGHB01000004">
    <property type="protein sequence ID" value="PWK86990.1"/>
    <property type="molecule type" value="Genomic_DNA"/>
</dbReference>
<evidence type="ECO:0000256" key="2">
    <source>
        <dbReference type="ARBA" id="ARBA00022801"/>
    </source>
</evidence>